<dbReference type="EMBL" id="JAWNGA010000022">
    <property type="protein sequence ID" value="MDY5133824.1"/>
    <property type="molecule type" value="Genomic_DNA"/>
</dbReference>
<dbReference type="RefSeq" id="WP_320755611.1">
    <property type="nucleotide sequence ID" value="NZ_JAWNGA010000022.1"/>
</dbReference>
<evidence type="ECO:0000313" key="3">
    <source>
        <dbReference type="EMBL" id="MDY5155058.1"/>
    </source>
</evidence>
<evidence type="ECO:0000256" key="1">
    <source>
        <dbReference type="SAM" id="Phobius"/>
    </source>
</evidence>
<sequence length="481" mass="53275">MSALFYSLSPALLAAGTALMIIGSLAACILTMSQWFIHRRPLATGFLLSVAVLFSFYTWGFAVAIINSQAGIFVLYDHYFGWFVLICLILGLALLKTTYRLAVAPLLVFLTALLPPLLNWGEKWVLLAAGTFSTTWLGIQVWREWQLLQHDLSPFSIKEALDRPEHGVLFSDSRGHNKLVNSNMEGLLDSLDLTSLTKYDTLAAQLRQLATDKIVPAKIPNEGSGQSVIDENTTANFRINDTQGKTWMLNRTQLAEKGHVLTQLIALDVSKHMSLSQELSDEIDGFQERQKQLAHETARLDEALTKRLVLRTRSSIHDTISQRISFVHRFLEDGVSDDQRLAQLRALLAKLPTDLSHDRAIIPATVWLATLQDLASAAQLDLHISGELPTEEDRALLFVQVLREGITNVLIHTTSTEMTASMWEDAHSYWLEVSNPGAVTTTPAYGTGLSGLEARLESAGGSLTILTTPSFTLRACLPRSR</sequence>
<feature type="transmembrane region" description="Helical" evidence="1">
    <location>
        <begin position="78"/>
        <end position="95"/>
    </location>
</feature>
<keyword evidence="3" id="KW-0547">Nucleotide-binding</keyword>
<dbReference type="EMBL" id="JAWNGC010000004">
    <property type="protein sequence ID" value="MDY5155058.1"/>
    <property type="molecule type" value="Genomic_DNA"/>
</dbReference>
<keyword evidence="1" id="KW-0812">Transmembrane</keyword>
<evidence type="ECO:0000313" key="4">
    <source>
        <dbReference type="Proteomes" id="UP001275049"/>
    </source>
</evidence>
<organism evidence="3 5">
    <name type="scientific">Actinotignum urinale</name>
    <dbReference type="NCBI Taxonomy" id="190146"/>
    <lineage>
        <taxon>Bacteria</taxon>
        <taxon>Bacillati</taxon>
        <taxon>Actinomycetota</taxon>
        <taxon>Actinomycetes</taxon>
        <taxon>Actinomycetales</taxon>
        <taxon>Actinomycetaceae</taxon>
        <taxon>Actinotignum</taxon>
    </lineage>
</organism>
<keyword evidence="1" id="KW-0472">Membrane</keyword>
<evidence type="ECO:0000313" key="5">
    <source>
        <dbReference type="Proteomes" id="UP001281731"/>
    </source>
</evidence>
<gene>
    <name evidence="3" type="ORF">R6G80_04870</name>
    <name evidence="2" type="ORF">R6G86_08795</name>
</gene>
<proteinExistence type="predicted"/>
<dbReference type="InterPro" id="IPR036890">
    <property type="entry name" value="HATPase_C_sf"/>
</dbReference>
<dbReference type="GO" id="GO:0005524">
    <property type="term" value="F:ATP binding"/>
    <property type="evidence" value="ECO:0007669"/>
    <property type="project" value="UniProtKB-KW"/>
</dbReference>
<accession>A0AAW9HMC5</accession>
<evidence type="ECO:0000313" key="2">
    <source>
        <dbReference type="EMBL" id="MDY5133824.1"/>
    </source>
</evidence>
<dbReference type="SUPFAM" id="SSF55874">
    <property type="entry name" value="ATPase domain of HSP90 chaperone/DNA topoisomerase II/histidine kinase"/>
    <property type="match status" value="1"/>
</dbReference>
<dbReference type="Proteomes" id="UP001281731">
    <property type="component" value="Unassembled WGS sequence"/>
</dbReference>
<keyword evidence="4" id="KW-1185">Reference proteome</keyword>
<name>A0AAW9HMC5_9ACTO</name>
<feature type="transmembrane region" description="Helical" evidence="1">
    <location>
        <begin position="42"/>
        <end position="66"/>
    </location>
</feature>
<keyword evidence="1" id="KW-1133">Transmembrane helix</keyword>
<keyword evidence="3" id="KW-0067">ATP-binding</keyword>
<feature type="transmembrane region" description="Helical" evidence="1">
    <location>
        <begin position="12"/>
        <end position="30"/>
    </location>
</feature>
<dbReference type="AlphaFoldDB" id="A0AAW9HMC5"/>
<dbReference type="Gene3D" id="3.30.565.10">
    <property type="entry name" value="Histidine kinase-like ATPase, C-terminal domain"/>
    <property type="match status" value="1"/>
</dbReference>
<dbReference type="Proteomes" id="UP001275049">
    <property type="component" value="Unassembled WGS sequence"/>
</dbReference>
<comment type="caution">
    <text evidence="3">The sequence shown here is derived from an EMBL/GenBank/DDBJ whole genome shotgun (WGS) entry which is preliminary data.</text>
</comment>
<feature type="transmembrane region" description="Helical" evidence="1">
    <location>
        <begin position="102"/>
        <end position="118"/>
    </location>
</feature>
<reference evidence="3 4" key="1">
    <citation type="submission" date="2023-10" db="EMBL/GenBank/DDBJ databases">
        <title>Whole Genome based description of the genera Actinobaculum and Actinotignum reveals a complex phylogenetic relationship within the species included in the genus Actinotignum.</title>
        <authorList>
            <person name="Jensen C.S."/>
            <person name="Dargis R."/>
            <person name="Kemp M."/>
            <person name="Christensen J.J."/>
        </authorList>
    </citation>
    <scope>NUCLEOTIDE SEQUENCE</scope>
    <source>
        <strain evidence="3">SLA_B511</strain>
        <strain evidence="2 4">SLA_B974</strain>
    </source>
</reference>
<protein>
    <submittedName>
        <fullName evidence="3">ATP-binding protein</fullName>
    </submittedName>
</protein>